<evidence type="ECO:0000256" key="6">
    <source>
        <dbReference type="SAM" id="MobiDB-lite"/>
    </source>
</evidence>
<keyword evidence="3 7" id="KW-1133">Transmembrane helix</keyword>
<evidence type="ECO:0000313" key="9">
    <source>
        <dbReference type="RefSeq" id="XP_005357645.1"/>
    </source>
</evidence>
<feature type="transmembrane region" description="Helical" evidence="7">
    <location>
        <begin position="64"/>
        <end position="85"/>
    </location>
</feature>
<dbReference type="PANTHER" id="PTHR16296:SF3">
    <property type="entry name" value="COMPLEX I ASSEMBLY FACTOR TMEM126B, MITOCHONDRIAL"/>
    <property type="match status" value="1"/>
</dbReference>
<feature type="transmembrane region" description="Helical" evidence="7">
    <location>
        <begin position="187"/>
        <end position="211"/>
    </location>
</feature>
<feature type="region of interest" description="Disordered" evidence="6">
    <location>
        <begin position="1"/>
        <end position="20"/>
    </location>
</feature>
<keyword evidence="5 7" id="KW-0472">Membrane</keyword>
<evidence type="ECO:0000256" key="4">
    <source>
        <dbReference type="ARBA" id="ARBA00023128"/>
    </source>
</evidence>
<evidence type="ECO:0000256" key="3">
    <source>
        <dbReference type="ARBA" id="ARBA00022989"/>
    </source>
</evidence>
<protein>
    <submittedName>
        <fullName evidence="9">Complex I assembly factor TMEM126B, mitochondrial isoform X1</fullName>
    </submittedName>
</protein>
<evidence type="ECO:0000256" key="1">
    <source>
        <dbReference type="ARBA" id="ARBA00004225"/>
    </source>
</evidence>
<gene>
    <name evidence="9" type="primary">Tmem126b</name>
</gene>
<dbReference type="RefSeq" id="XP_005357645.1">
    <property type="nucleotide sequence ID" value="XM_005357588.3"/>
</dbReference>
<organism evidence="8 9">
    <name type="scientific">Microtus ochrogaster</name>
    <name type="common">Prairie vole</name>
    <dbReference type="NCBI Taxonomy" id="79684"/>
    <lineage>
        <taxon>Eukaryota</taxon>
        <taxon>Metazoa</taxon>
        <taxon>Chordata</taxon>
        <taxon>Craniata</taxon>
        <taxon>Vertebrata</taxon>
        <taxon>Euteleostomi</taxon>
        <taxon>Mammalia</taxon>
        <taxon>Eutheria</taxon>
        <taxon>Euarchontoglires</taxon>
        <taxon>Glires</taxon>
        <taxon>Rodentia</taxon>
        <taxon>Myomorpha</taxon>
        <taxon>Muroidea</taxon>
        <taxon>Cricetidae</taxon>
        <taxon>Arvicolinae</taxon>
        <taxon>Microtus</taxon>
    </lineage>
</organism>
<dbReference type="InterPro" id="IPR009801">
    <property type="entry name" value="TMEM126"/>
</dbReference>
<dbReference type="GeneID" id="101979307"/>
<dbReference type="Proteomes" id="UP000694915">
    <property type="component" value="Chromosome 22"/>
</dbReference>
<evidence type="ECO:0000256" key="5">
    <source>
        <dbReference type="ARBA" id="ARBA00023136"/>
    </source>
</evidence>
<comment type="subcellular location">
    <subcellularLocation>
        <location evidence="1">Mitochondrion membrane</location>
        <topology evidence="1">Multi-pass membrane protein</topology>
    </subcellularLocation>
</comment>
<dbReference type="PANTHER" id="PTHR16296">
    <property type="entry name" value="UNCHARACTERIZED HYPOTHALAMUS PROTEIN HT007"/>
    <property type="match status" value="1"/>
</dbReference>
<dbReference type="Pfam" id="PF07114">
    <property type="entry name" value="TMEM126"/>
    <property type="match status" value="1"/>
</dbReference>
<evidence type="ECO:0000256" key="2">
    <source>
        <dbReference type="ARBA" id="ARBA00022692"/>
    </source>
</evidence>
<keyword evidence="4" id="KW-0496">Mitochondrion</keyword>
<evidence type="ECO:0000313" key="8">
    <source>
        <dbReference type="Proteomes" id="UP000694915"/>
    </source>
</evidence>
<keyword evidence="2 7" id="KW-0812">Transmembrane</keyword>
<reference evidence="9" key="1">
    <citation type="submission" date="2025-08" db="UniProtKB">
        <authorList>
            <consortium name="RefSeq"/>
        </authorList>
    </citation>
    <scope>IDENTIFICATION</scope>
</reference>
<accession>A0ABM0L2J1</accession>
<sequence>MAAPKPQAGPESRAAGAVLRGDGEAPQDIKMALYTHGRLIPSLGDAKLTRPIMGKKSDYNKQPYILGTLFFGTTSATSGVLANLIFRNSFKVRHEALKTYVSLTTLPFLSTIVTFKLFVTDALESGNISRENCVWRSMLIGVTCGVTYPTALAFNTNGRLAVKYHTVPPPPKGRVMLHWMLLCHTRVKLMCVPLVFQTVFGMLHGLLHYALSEKLRKLRAKSVPGD</sequence>
<evidence type="ECO:0000256" key="7">
    <source>
        <dbReference type="SAM" id="Phobius"/>
    </source>
</evidence>
<name>A0ABM0L2J1_MICOH</name>
<feature type="transmembrane region" description="Helical" evidence="7">
    <location>
        <begin position="97"/>
        <end position="119"/>
    </location>
</feature>
<keyword evidence="8" id="KW-1185">Reference proteome</keyword>
<proteinExistence type="predicted"/>